<dbReference type="InterPro" id="IPR050491">
    <property type="entry name" value="AmpC-like"/>
</dbReference>
<dbReference type="Pfam" id="PF00144">
    <property type="entry name" value="Beta-lactamase"/>
    <property type="match status" value="1"/>
</dbReference>
<gene>
    <name evidence="2" type="ORF">D3P08_19680</name>
</gene>
<dbReference type="Gene3D" id="3.40.710.10">
    <property type="entry name" value="DD-peptidase/beta-lactamase superfamily"/>
    <property type="match status" value="1"/>
</dbReference>
<evidence type="ECO:0000313" key="3">
    <source>
        <dbReference type="Proteomes" id="UP000266482"/>
    </source>
</evidence>
<dbReference type="InterPro" id="IPR001466">
    <property type="entry name" value="Beta-lactam-related"/>
</dbReference>
<sequence>MDMELADSIAGWGSEESGALSELAAFITERMKHHQVIGFSAVMTGNDELRESVCLGKLDAVEEGEVRRDTRFAACSISKLGTAVLVLALAEQGLFQLDRPINDYLAAWKLPMHSSLGGREASLMDLLSHQAGIVDREGSFDIHRQDERLPPMAEILAGGTRYHPAPVQVTEAPGTAFRYSDAGYCVIQQAIEDRCGKTFETVMDETVFGPLGMTESLYCSPDRIMPADRFASGHERSGARTRERFPVYPFPAAAGLWSTPADLAKLSIEIMRAYRGESKLGLSRLSAKQMLTPQGNSNFAGLGLFLGQAKDDIQAASYGWGVGFQSMLVFHPAKGEGIVLMHNTETGRHQLEGLIGDVLMKLGWR</sequence>
<dbReference type="AlphaFoldDB" id="A0A3A1UPU5"/>
<keyword evidence="3" id="KW-1185">Reference proteome</keyword>
<dbReference type="SUPFAM" id="SSF56601">
    <property type="entry name" value="beta-lactamase/transpeptidase-like"/>
    <property type="match status" value="1"/>
</dbReference>
<organism evidence="2 3">
    <name type="scientific">Paenibacillus nanensis</name>
    <dbReference type="NCBI Taxonomy" id="393251"/>
    <lineage>
        <taxon>Bacteria</taxon>
        <taxon>Bacillati</taxon>
        <taxon>Bacillota</taxon>
        <taxon>Bacilli</taxon>
        <taxon>Bacillales</taxon>
        <taxon>Paenibacillaceae</taxon>
        <taxon>Paenibacillus</taxon>
    </lineage>
</organism>
<dbReference type="Proteomes" id="UP000266482">
    <property type="component" value="Unassembled WGS sequence"/>
</dbReference>
<dbReference type="EMBL" id="QXQA01000014">
    <property type="protein sequence ID" value="RIX50508.1"/>
    <property type="molecule type" value="Genomic_DNA"/>
</dbReference>
<dbReference type="InterPro" id="IPR012338">
    <property type="entry name" value="Beta-lactam/transpept-like"/>
</dbReference>
<dbReference type="PANTHER" id="PTHR46825:SF12">
    <property type="entry name" value="PENICILLIN-BINDING PROTEIN 4"/>
    <property type="match status" value="1"/>
</dbReference>
<name>A0A3A1UPU5_9BACL</name>
<evidence type="ECO:0000313" key="2">
    <source>
        <dbReference type="EMBL" id="RIX50508.1"/>
    </source>
</evidence>
<dbReference type="PANTHER" id="PTHR46825">
    <property type="entry name" value="D-ALANYL-D-ALANINE-CARBOXYPEPTIDASE/ENDOPEPTIDASE AMPH"/>
    <property type="match status" value="1"/>
</dbReference>
<proteinExistence type="predicted"/>
<reference evidence="2 3" key="1">
    <citation type="submission" date="2018-09" db="EMBL/GenBank/DDBJ databases">
        <title>Paenibacillus aracenensis nov. sp. isolated from a cave in southern Spain.</title>
        <authorList>
            <person name="Jurado V."/>
            <person name="Gutierrez-Patricio S."/>
            <person name="Gonzalez-Pimentel J.L."/>
            <person name="Miller A.Z."/>
            <person name="Laiz L."/>
            <person name="Saiz-Jimenez C."/>
        </authorList>
    </citation>
    <scope>NUCLEOTIDE SEQUENCE [LARGE SCALE GENOMIC DNA]</scope>
    <source>
        <strain evidence="2 3">DSM 22867</strain>
    </source>
</reference>
<dbReference type="GO" id="GO:0016787">
    <property type="term" value="F:hydrolase activity"/>
    <property type="evidence" value="ECO:0007669"/>
    <property type="project" value="UniProtKB-KW"/>
</dbReference>
<accession>A0A3A1UPU5</accession>
<protein>
    <submittedName>
        <fullName evidence="2">Class A beta-lactamase-related serine hydrolase</fullName>
    </submittedName>
</protein>
<comment type="caution">
    <text evidence="2">The sequence shown here is derived from an EMBL/GenBank/DDBJ whole genome shotgun (WGS) entry which is preliminary data.</text>
</comment>
<evidence type="ECO:0000259" key="1">
    <source>
        <dbReference type="Pfam" id="PF00144"/>
    </source>
</evidence>
<dbReference type="OrthoDB" id="9797709at2"/>
<feature type="domain" description="Beta-lactamase-related" evidence="1">
    <location>
        <begin position="24"/>
        <end position="347"/>
    </location>
</feature>
<keyword evidence="2" id="KW-0378">Hydrolase</keyword>